<name>A0A844G8N8_9BACT</name>
<organism evidence="1 2">
    <name type="scientific">Victivallis lenta</name>
    <dbReference type="NCBI Taxonomy" id="2606640"/>
    <lineage>
        <taxon>Bacteria</taxon>
        <taxon>Pseudomonadati</taxon>
        <taxon>Lentisphaerota</taxon>
        <taxon>Lentisphaeria</taxon>
        <taxon>Victivallales</taxon>
        <taxon>Victivallaceae</taxon>
        <taxon>Victivallis</taxon>
    </lineage>
</organism>
<dbReference type="EMBL" id="VUNS01000050">
    <property type="protein sequence ID" value="MST99726.1"/>
    <property type="molecule type" value="Genomic_DNA"/>
</dbReference>
<accession>A0A844G8N8</accession>
<proteinExistence type="predicted"/>
<dbReference type="RefSeq" id="WP_154420888.1">
    <property type="nucleotide sequence ID" value="NZ_VUNS01000050.1"/>
</dbReference>
<evidence type="ECO:0000313" key="1">
    <source>
        <dbReference type="EMBL" id="MST99726.1"/>
    </source>
</evidence>
<sequence>MDQNPIRYQTVRFIGKLLHPLTESNLITIPEYREIIAQLKHLADKGTPLPTVIPKLVDQTEAATMLGISLANFKRLEREGYFPFKRKMVGTSVRYRNTDLTRYILSHDDMEE</sequence>
<reference evidence="1 2" key="1">
    <citation type="submission" date="2019-08" db="EMBL/GenBank/DDBJ databases">
        <title>In-depth cultivation of the pig gut microbiome towards novel bacterial diversity and tailored functional studies.</title>
        <authorList>
            <person name="Wylensek D."/>
            <person name="Hitch T.C.A."/>
            <person name="Clavel T."/>
        </authorList>
    </citation>
    <scope>NUCLEOTIDE SEQUENCE [LARGE SCALE GENOMIC DNA]</scope>
    <source>
        <strain evidence="1 2">BBE-744-WT-12</strain>
    </source>
</reference>
<protein>
    <recommendedName>
        <fullName evidence="3">Helix-turn-helix domain-containing protein</fullName>
    </recommendedName>
</protein>
<evidence type="ECO:0008006" key="3">
    <source>
        <dbReference type="Google" id="ProtNLM"/>
    </source>
</evidence>
<evidence type="ECO:0000313" key="2">
    <source>
        <dbReference type="Proteomes" id="UP000435649"/>
    </source>
</evidence>
<dbReference type="AlphaFoldDB" id="A0A844G8N8"/>
<comment type="caution">
    <text evidence="1">The sequence shown here is derived from an EMBL/GenBank/DDBJ whole genome shotgun (WGS) entry which is preliminary data.</text>
</comment>
<gene>
    <name evidence="1" type="ORF">FYJ85_22100</name>
</gene>
<dbReference type="Proteomes" id="UP000435649">
    <property type="component" value="Unassembled WGS sequence"/>
</dbReference>
<keyword evidence="2" id="KW-1185">Reference proteome</keyword>